<evidence type="ECO:0000256" key="4">
    <source>
        <dbReference type="SAM" id="MobiDB-lite"/>
    </source>
</evidence>
<evidence type="ECO:0000256" key="3">
    <source>
        <dbReference type="ARBA" id="ARBA00023163"/>
    </source>
</evidence>
<evidence type="ECO:0000259" key="5">
    <source>
        <dbReference type="PROSITE" id="PS50995"/>
    </source>
</evidence>
<accession>A0ABT9DAQ7</accession>
<keyword evidence="1" id="KW-0805">Transcription regulation</keyword>
<keyword evidence="3" id="KW-0804">Transcription</keyword>
<dbReference type="PANTHER" id="PTHR33164:SF13">
    <property type="entry name" value="4-HYDROXYPHENYLACETATE CATABOLISM PROTEIN"/>
    <property type="match status" value="1"/>
</dbReference>
<dbReference type="SMART" id="SM00347">
    <property type="entry name" value="HTH_MARR"/>
    <property type="match status" value="1"/>
</dbReference>
<feature type="region of interest" description="Disordered" evidence="4">
    <location>
        <begin position="168"/>
        <end position="189"/>
    </location>
</feature>
<dbReference type="PRINTS" id="PR00598">
    <property type="entry name" value="HTHMARR"/>
</dbReference>
<dbReference type="InterPro" id="IPR036390">
    <property type="entry name" value="WH_DNA-bd_sf"/>
</dbReference>
<reference evidence="6 7" key="1">
    <citation type="submission" date="2023-07" db="EMBL/GenBank/DDBJ databases">
        <title>Description of novel actinomycetes strains, isolated from tidal flat sediment.</title>
        <authorList>
            <person name="Lu C."/>
        </authorList>
    </citation>
    <scope>NUCLEOTIDE SEQUENCE [LARGE SCALE GENOMIC DNA]</scope>
    <source>
        <strain evidence="6 7">SYSU T00b441</strain>
    </source>
</reference>
<dbReference type="InterPro" id="IPR000835">
    <property type="entry name" value="HTH_MarR-typ"/>
</dbReference>
<gene>
    <name evidence="6" type="ORF">Q6348_12360</name>
</gene>
<evidence type="ECO:0000256" key="1">
    <source>
        <dbReference type="ARBA" id="ARBA00023015"/>
    </source>
</evidence>
<feature type="compositionally biased region" description="Polar residues" evidence="4">
    <location>
        <begin position="1"/>
        <end position="11"/>
    </location>
</feature>
<dbReference type="SUPFAM" id="SSF46785">
    <property type="entry name" value="Winged helix' DNA-binding domain"/>
    <property type="match status" value="1"/>
</dbReference>
<dbReference type="Pfam" id="PF12802">
    <property type="entry name" value="MarR_2"/>
    <property type="match status" value="1"/>
</dbReference>
<evidence type="ECO:0000313" key="7">
    <source>
        <dbReference type="Proteomes" id="UP001232536"/>
    </source>
</evidence>
<dbReference type="InterPro" id="IPR036388">
    <property type="entry name" value="WH-like_DNA-bd_sf"/>
</dbReference>
<organism evidence="6 7">
    <name type="scientific">Actinotalea lenta</name>
    <dbReference type="NCBI Taxonomy" id="3064654"/>
    <lineage>
        <taxon>Bacteria</taxon>
        <taxon>Bacillati</taxon>
        <taxon>Actinomycetota</taxon>
        <taxon>Actinomycetes</taxon>
        <taxon>Micrococcales</taxon>
        <taxon>Cellulomonadaceae</taxon>
        <taxon>Actinotalea</taxon>
    </lineage>
</organism>
<dbReference type="PROSITE" id="PS01117">
    <property type="entry name" value="HTH_MARR_1"/>
    <property type="match status" value="1"/>
</dbReference>
<evidence type="ECO:0000313" key="6">
    <source>
        <dbReference type="EMBL" id="MDO8107989.1"/>
    </source>
</evidence>
<dbReference type="InterPro" id="IPR023187">
    <property type="entry name" value="Tscrpt_reg_MarR-type_CS"/>
</dbReference>
<proteinExistence type="predicted"/>
<dbReference type="EMBL" id="JAUQYP010000001">
    <property type="protein sequence ID" value="MDO8107989.1"/>
    <property type="molecule type" value="Genomic_DNA"/>
</dbReference>
<name>A0ABT9DAQ7_9CELL</name>
<dbReference type="CDD" id="cd00090">
    <property type="entry name" value="HTH_ARSR"/>
    <property type="match status" value="1"/>
</dbReference>
<dbReference type="Proteomes" id="UP001232536">
    <property type="component" value="Unassembled WGS sequence"/>
</dbReference>
<dbReference type="InterPro" id="IPR011991">
    <property type="entry name" value="ArsR-like_HTH"/>
</dbReference>
<feature type="region of interest" description="Disordered" evidence="4">
    <location>
        <begin position="1"/>
        <end position="38"/>
    </location>
</feature>
<keyword evidence="2" id="KW-0238">DNA-binding</keyword>
<dbReference type="InterPro" id="IPR039422">
    <property type="entry name" value="MarR/SlyA-like"/>
</dbReference>
<keyword evidence="7" id="KW-1185">Reference proteome</keyword>
<dbReference type="PANTHER" id="PTHR33164">
    <property type="entry name" value="TRANSCRIPTIONAL REGULATOR, MARR FAMILY"/>
    <property type="match status" value="1"/>
</dbReference>
<dbReference type="RefSeq" id="WP_304601580.1">
    <property type="nucleotide sequence ID" value="NZ_JAUQYO010000001.1"/>
</dbReference>
<protein>
    <submittedName>
        <fullName evidence="6">MarR family transcriptional regulator</fullName>
    </submittedName>
</protein>
<dbReference type="PROSITE" id="PS50995">
    <property type="entry name" value="HTH_MARR_2"/>
    <property type="match status" value="1"/>
</dbReference>
<dbReference type="Gene3D" id="1.10.10.10">
    <property type="entry name" value="Winged helix-like DNA-binding domain superfamily/Winged helix DNA-binding domain"/>
    <property type="match status" value="1"/>
</dbReference>
<feature type="domain" description="HTH marR-type" evidence="5">
    <location>
        <begin position="35"/>
        <end position="165"/>
    </location>
</feature>
<evidence type="ECO:0000256" key="2">
    <source>
        <dbReference type="ARBA" id="ARBA00023125"/>
    </source>
</evidence>
<comment type="caution">
    <text evidence="6">The sequence shown here is derived from an EMBL/GenBank/DDBJ whole genome shotgun (WGS) entry which is preliminary data.</text>
</comment>
<sequence>MLSPAQRTSSGAARPMMPGTGRPVGEKPGAPPPEQWPTGRLFSAVARRIERDWNSHLAHWGLNHASLPVLYLLAGGPLSQRELALSSNVTEQTMSRILARLERQEFVARHPHPSDRRRHQVHLTDAGRATLLEAGDPAYAEDLTLRGLDDEQVGHLRELLLVMVDQGHEHEHGPSDDGPCSDTPEESDA</sequence>